<dbReference type="InterPro" id="IPR013103">
    <property type="entry name" value="RVT_2"/>
</dbReference>
<dbReference type="PANTHER" id="PTHR35317">
    <property type="entry name" value="OS04G0629600 PROTEIN"/>
    <property type="match status" value="1"/>
</dbReference>
<dbReference type="Pfam" id="PF22936">
    <property type="entry name" value="Pol_BBD"/>
    <property type="match status" value="1"/>
</dbReference>
<protein>
    <recommendedName>
        <fullName evidence="8">Reverse transcriptase Ty1/copia-type domain-containing protein</fullName>
    </recommendedName>
</protein>
<proteinExistence type="predicted"/>
<evidence type="ECO:0000259" key="4">
    <source>
        <dbReference type="Pfam" id="PF22936"/>
    </source>
</evidence>
<accession>A0AA88W7I7</accession>
<name>A0AA88W7I7_9ASTE</name>
<sequence>MKKKYQGNTRAKRVQLQALRREFEALQMNFGESVSEYFSRATAIANKMRIHGEKLEDVTIVEKILRLMTSKFNFVICFIKESKDIDTLSIDELQSSLLVHEQKITQQDKEEQALQAAAATTTTTNPRGAASQGNWNICDGPNSTGHKPSIHFGKRKGYCPNQGNSHSISNVLFVPDLKTNLLSAGQFQENGYEISIKDGVCQIQDEKLGLIAQVKMTANRIPDEKRKKLDDKREKCIFLGVSDQSKAYKLYNPSTKKIVISRDVVFYEDQTWPWNENGVKQHVPSIGLAKDDEETQMENEQEPAVTPNISQDTQSMPIDVADDAQRSHRARRRPTWMLDYEVTGIDQSEDPLTHFALFLDCDPTTFEEAVKESKWRNAMDDEIAAIKRNNTWELTNLPEGHKTIGVKWVYKTKLLENGKVEKYKARLVAKGYKQEFGVNYKEEFAHVAKNDTIRLVIAFATENSWPIFQLEKALSGLKQAPRAWYSRIDAYFLKEGFTKCPYEHTLFIKLGHGGKMLIVCLYVDDLIFTGNDSTIFDKFKRSMIVEFDMSDLGMMHYFLGIEVKQSAAGIFISQKKNEDQVADIFTKPLKKVAFQ</sequence>
<dbReference type="InterPro" id="IPR057670">
    <property type="entry name" value="SH3_retrovirus"/>
</dbReference>
<feature type="domain" description="Retrovirus-related Pol polyprotein from transposon TNT 1-94-like beta-barrel" evidence="4">
    <location>
        <begin position="162"/>
        <end position="192"/>
    </location>
</feature>
<dbReference type="Pfam" id="PF25597">
    <property type="entry name" value="SH3_retrovirus"/>
    <property type="match status" value="1"/>
</dbReference>
<comment type="caution">
    <text evidence="6">The sequence shown here is derived from an EMBL/GenBank/DDBJ whole genome shotgun (WGS) entry which is preliminary data.</text>
</comment>
<evidence type="ECO:0008006" key="8">
    <source>
        <dbReference type="Google" id="ProtNLM"/>
    </source>
</evidence>
<evidence type="ECO:0000259" key="5">
    <source>
        <dbReference type="Pfam" id="PF25597"/>
    </source>
</evidence>
<evidence type="ECO:0000313" key="6">
    <source>
        <dbReference type="EMBL" id="KAK3022536.1"/>
    </source>
</evidence>
<evidence type="ECO:0000256" key="1">
    <source>
        <dbReference type="ARBA" id="ARBA00022750"/>
    </source>
</evidence>
<organism evidence="6 7">
    <name type="scientific">Escallonia herrerae</name>
    <dbReference type="NCBI Taxonomy" id="1293975"/>
    <lineage>
        <taxon>Eukaryota</taxon>
        <taxon>Viridiplantae</taxon>
        <taxon>Streptophyta</taxon>
        <taxon>Embryophyta</taxon>
        <taxon>Tracheophyta</taxon>
        <taxon>Spermatophyta</taxon>
        <taxon>Magnoliopsida</taxon>
        <taxon>eudicotyledons</taxon>
        <taxon>Gunneridae</taxon>
        <taxon>Pentapetalae</taxon>
        <taxon>asterids</taxon>
        <taxon>campanulids</taxon>
        <taxon>Escalloniales</taxon>
        <taxon>Escalloniaceae</taxon>
        <taxon>Escallonia</taxon>
    </lineage>
</organism>
<keyword evidence="7" id="KW-1185">Reference proteome</keyword>
<dbReference type="SUPFAM" id="SSF56672">
    <property type="entry name" value="DNA/RNA polymerases"/>
    <property type="match status" value="1"/>
</dbReference>
<evidence type="ECO:0000256" key="2">
    <source>
        <dbReference type="SAM" id="MobiDB-lite"/>
    </source>
</evidence>
<keyword evidence="1" id="KW-0378">Hydrolase</keyword>
<keyword evidence="1" id="KW-0064">Aspartyl protease</keyword>
<dbReference type="GO" id="GO:0004190">
    <property type="term" value="F:aspartic-type endopeptidase activity"/>
    <property type="evidence" value="ECO:0007669"/>
    <property type="project" value="UniProtKB-KW"/>
</dbReference>
<dbReference type="Pfam" id="PF14223">
    <property type="entry name" value="Retrotran_gag_2"/>
    <property type="match status" value="1"/>
</dbReference>
<dbReference type="EMBL" id="JAVXUP010000705">
    <property type="protein sequence ID" value="KAK3022536.1"/>
    <property type="molecule type" value="Genomic_DNA"/>
</dbReference>
<dbReference type="Pfam" id="PF07727">
    <property type="entry name" value="RVT_2"/>
    <property type="match status" value="1"/>
</dbReference>
<reference evidence="6" key="1">
    <citation type="submission" date="2022-12" db="EMBL/GenBank/DDBJ databases">
        <title>Draft genome assemblies for two species of Escallonia (Escalloniales).</title>
        <authorList>
            <person name="Chanderbali A."/>
            <person name="Dervinis C."/>
            <person name="Anghel I."/>
            <person name="Soltis D."/>
            <person name="Soltis P."/>
            <person name="Zapata F."/>
        </authorList>
    </citation>
    <scope>NUCLEOTIDE SEQUENCE</scope>
    <source>
        <strain evidence="6">UCBG64.0493</strain>
        <tissue evidence="6">Leaf</tissue>
    </source>
</reference>
<keyword evidence="1" id="KW-0645">Protease</keyword>
<feature type="region of interest" description="Disordered" evidence="2">
    <location>
        <begin position="109"/>
        <end position="134"/>
    </location>
</feature>
<dbReference type="InterPro" id="IPR054722">
    <property type="entry name" value="PolX-like_BBD"/>
</dbReference>
<evidence type="ECO:0000313" key="7">
    <source>
        <dbReference type="Proteomes" id="UP001188597"/>
    </source>
</evidence>
<feature type="domain" description="Retroviral polymerase SH3-like" evidence="5">
    <location>
        <begin position="220"/>
        <end position="277"/>
    </location>
</feature>
<evidence type="ECO:0000259" key="3">
    <source>
        <dbReference type="Pfam" id="PF07727"/>
    </source>
</evidence>
<gene>
    <name evidence="6" type="ORF">RJ639_047474</name>
</gene>
<dbReference type="InterPro" id="IPR043502">
    <property type="entry name" value="DNA/RNA_pol_sf"/>
</dbReference>
<dbReference type="Proteomes" id="UP001188597">
    <property type="component" value="Unassembled WGS sequence"/>
</dbReference>
<dbReference type="AlphaFoldDB" id="A0AA88W7I7"/>
<feature type="domain" description="Reverse transcriptase Ty1/copia-type" evidence="3">
    <location>
        <begin position="467"/>
        <end position="581"/>
    </location>
</feature>
<dbReference type="PANTHER" id="PTHR35317:SF27">
    <property type="entry name" value="RETROVIRUS-RELATED POL POLYPROTEIN FROM TRANSPOSON TNT 1-94"/>
    <property type="match status" value="1"/>
</dbReference>